<dbReference type="EMBL" id="BKCJ010000364">
    <property type="protein sequence ID" value="GEU32523.1"/>
    <property type="molecule type" value="Genomic_DNA"/>
</dbReference>
<feature type="domain" description="Reverse transcriptase Ty1/copia-type" evidence="1">
    <location>
        <begin position="169"/>
        <end position="256"/>
    </location>
</feature>
<sequence>MCVAQWSHFISLDIVGCTMVSPSDNDISLTFEIGGKSSFVDPSQYPDDPDMPALEDIVYSDDKEDVGTEADFSNLETNISISPILTTRVHKDHHVSQIIGELTTTPQTRSMARMVKKQGGLYQINDEDFHTCMFACFLSQEEPKRVHQTLKDPSWIKAIQKELLQFKMQKGHTQEEGIDYKEVFALVARIEVIWLFLAYASFMGFMVYQIDVKSAFLYETIEEEVYVFQPPGFKDPDYPNKVYKVVKALYGLQQALKLVKQKDDGIFISQDKYVAKILRKFGLIDGKSASTPIDTKKPLLKDPNGDPNREVLVNETFHVQTDDELTEKELKQIEADDQAIQTILLGLPEDIYAAVGSCETAQEI</sequence>
<dbReference type="Pfam" id="PF07727">
    <property type="entry name" value="RVT_2"/>
    <property type="match status" value="1"/>
</dbReference>
<name>A0A6L2J666_TANCI</name>
<organism evidence="2">
    <name type="scientific">Tanacetum cinerariifolium</name>
    <name type="common">Dalmatian daisy</name>
    <name type="synonym">Chrysanthemum cinerariifolium</name>
    <dbReference type="NCBI Taxonomy" id="118510"/>
    <lineage>
        <taxon>Eukaryota</taxon>
        <taxon>Viridiplantae</taxon>
        <taxon>Streptophyta</taxon>
        <taxon>Embryophyta</taxon>
        <taxon>Tracheophyta</taxon>
        <taxon>Spermatophyta</taxon>
        <taxon>Magnoliopsida</taxon>
        <taxon>eudicotyledons</taxon>
        <taxon>Gunneridae</taxon>
        <taxon>Pentapetalae</taxon>
        <taxon>asterids</taxon>
        <taxon>campanulids</taxon>
        <taxon>Asterales</taxon>
        <taxon>Asteraceae</taxon>
        <taxon>Asteroideae</taxon>
        <taxon>Anthemideae</taxon>
        <taxon>Anthemidinae</taxon>
        <taxon>Tanacetum</taxon>
    </lineage>
</organism>
<evidence type="ECO:0000313" key="2">
    <source>
        <dbReference type="EMBL" id="GEU32523.1"/>
    </source>
</evidence>
<protein>
    <recommendedName>
        <fullName evidence="1">Reverse transcriptase Ty1/copia-type domain-containing protein</fullName>
    </recommendedName>
</protein>
<gene>
    <name evidence="2" type="ORF">Tci_004501</name>
</gene>
<accession>A0A6L2J666</accession>
<reference evidence="2" key="1">
    <citation type="journal article" date="2019" name="Sci. Rep.">
        <title>Draft genome of Tanacetum cinerariifolium, the natural source of mosquito coil.</title>
        <authorList>
            <person name="Yamashiro T."/>
            <person name="Shiraishi A."/>
            <person name="Satake H."/>
            <person name="Nakayama K."/>
        </authorList>
    </citation>
    <scope>NUCLEOTIDE SEQUENCE</scope>
</reference>
<proteinExistence type="predicted"/>
<dbReference type="AlphaFoldDB" id="A0A6L2J666"/>
<comment type="caution">
    <text evidence="2">The sequence shown here is derived from an EMBL/GenBank/DDBJ whole genome shotgun (WGS) entry which is preliminary data.</text>
</comment>
<dbReference type="InterPro" id="IPR013103">
    <property type="entry name" value="RVT_2"/>
</dbReference>
<evidence type="ECO:0000259" key="1">
    <source>
        <dbReference type="Pfam" id="PF07727"/>
    </source>
</evidence>